<dbReference type="EMBL" id="CP124585">
    <property type="protein sequence ID" value="WZE68886.1"/>
    <property type="molecule type" value="Genomic_DNA"/>
</dbReference>
<evidence type="ECO:0000256" key="1">
    <source>
        <dbReference type="SAM" id="Phobius"/>
    </source>
</evidence>
<evidence type="ECO:0000313" key="3">
    <source>
        <dbReference type="EMBL" id="WZE71003.1"/>
    </source>
</evidence>
<dbReference type="KEGG" id="mpsh:QA539_00450"/>
<dbReference type="RefSeq" id="WP_419895247.1">
    <property type="nucleotide sequence ID" value="NZ_CP124585.1"/>
</dbReference>
<keyword evidence="1" id="KW-0812">Transmembrane</keyword>
<accession>A0AAU6RFQ6</accession>
<dbReference type="Proteomes" id="UP001465447">
    <property type="component" value="Chromosome"/>
</dbReference>
<evidence type="ECO:0000313" key="2">
    <source>
        <dbReference type="EMBL" id="WZE68886.1"/>
    </source>
</evidence>
<organism evidence="2">
    <name type="scientific">Macrococcus psychrotolerans</name>
    <dbReference type="NCBI Taxonomy" id="3039389"/>
    <lineage>
        <taxon>Bacteria</taxon>
        <taxon>Bacillati</taxon>
        <taxon>Bacillota</taxon>
        <taxon>Bacilli</taxon>
        <taxon>Bacillales</taxon>
        <taxon>Staphylococcaceae</taxon>
        <taxon>Macrococcus</taxon>
    </lineage>
</organism>
<sequence>MIAAEVQLTLSFFMFSLIVYIALMLVNGAVPVFTLTGFGLILNAKITAYHQF</sequence>
<protein>
    <submittedName>
        <fullName evidence="2">Uncharacterized protein</fullName>
    </submittedName>
</protein>
<keyword evidence="1" id="KW-1133">Transmembrane helix</keyword>
<feature type="transmembrane region" description="Helical" evidence="1">
    <location>
        <begin position="12"/>
        <end position="42"/>
    </location>
</feature>
<reference evidence="2 4" key="1">
    <citation type="submission" date="2023-04" db="EMBL/GenBank/DDBJ databases">
        <title>Macrococci isolated from food, foodproducing animals, and human clinical materials.</title>
        <authorList>
            <person name="Maslanova I."/>
            <person name="Svec P."/>
            <person name="Sedlacek I."/>
            <person name="Novakova D."/>
            <person name="Keller J.E."/>
            <person name="Schwendener S."/>
            <person name="Finstrlova A."/>
            <person name="Botka T."/>
            <person name="Kovarovic V."/>
            <person name="Petras P."/>
            <person name="Perreten V."/>
            <person name="Pantucek R."/>
        </authorList>
    </citation>
    <scope>NUCLEOTIDE SEQUENCE</scope>
    <source>
        <strain evidence="3 4">CCM 8659</strain>
        <strain evidence="2">NRL/St 13/116</strain>
    </source>
</reference>
<proteinExistence type="predicted"/>
<keyword evidence="1" id="KW-0472">Membrane</keyword>
<gene>
    <name evidence="3" type="ORF">QA539_00450</name>
    <name evidence="2" type="ORF">QA540_00365</name>
</gene>
<dbReference type="EMBL" id="CP124591">
    <property type="protein sequence ID" value="WZE71003.1"/>
    <property type="molecule type" value="Genomic_DNA"/>
</dbReference>
<accession>A0AAU6RL95</accession>
<evidence type="ECO:0000313" key="4">
    <source>
        <dbReference type="Proteomes" id="UP001465447"/>
    </source>
</evidence>
<name>A0AAU6RFQ6_9STAP</name>
<dbReference type="AlphaFoldDB" id="A0AAU6RFQ6"/>
<keyword evidence="4" id="KW-1185">Reference proteome</keyword>